<keyword evidence="2" id="KW-0489">Methyltransferase</keyword>
<dbReference type="SUPFAM" id="SSF53335">
    <property type="entry name" value="S-adenosyl-L-methionine-dependent methyltransferases"/>
    <property type="match status" value="2"/>
</dbReference>
<dbReference type="InterPro" id="IPR002052">
    <property type="entry name" value="DNA_methylase_N6_adenine_CS"/>
</dbReference>
<dbReference type="InterPro" id="IPR009537">
    <property type="entry name" value="DUF1156"/>
</dbReference>
<protein>
    <submittedName>
        <fullName evidence="2">Adenine-specific DNA methylase</fullName>
    </submittedName>
</protein>
<accession>A0ABX0XK29</accession>
<dbReference type="Pfam" id="PF06634">
    <property type="entry name" value="DUF1156"/>
    <property type="match status" value="1"/>
</dbReference>
<dbReference type="Gene3D" id="3.40.50.150">
    <property type="entry name" value="Vaccinia Virus protein VP39"/>
    <property type="match status" value="1"/>
</dbReference>
<organism evidence="2 3">
    <name type="scientific">Sphingomonas jejuensis</name>
    <dbReference type="NCBI Taxonomy" id="904715"/>
    <lineage>
        <taxon>Bacteria</taxon>
        <taxon>Pseudomonadati</taxon>
        <taxon>Pseudomonadota</taxon>
        <taxon>Alphaproteobacteria</taxon>
        <taxon>Sphingomonadales</taxon>
        <taxon>Sphingomonadaceae</taxon>
        <taxon>Sphingomonas</taxon>
    </lineage>
</organism>
<dbReference type="InterPro" id="IPR029063">
    <property type="entry name" value="SAM-dependent_MTases_sf"/>
</dbReference>
<gene>
    <name evidence="2" type="ORF">GGR88_000611</name>
</gene>
<feature type="domain" description="DUF1156" evidence="1">
    <location>
        <begin position="10"/>
        <end position="61"/>
    </location>
</feature>
<dbReference type="GO" id="GO:0032259">
    <property type="term" value="P:methylation"/>
    <property type="evidence" value="ECO:0007669"/>
    <property type="project" value="UniProtKB-KW"/>
</dbReference>
<sequence>MTTRLIERFLPIAAIGEEGARERRLPTSLPPINFLHVWWARRPLVASRSAILASLAPATTDHAEFQKALGIAGDPVATRAAIEAAKRTGRDLGSDPYGYPRAFKYDPARDAAKIVPDIAEKVVLDATAGGGSIPFEALRLGTTSLANDLNPVAAIILKATTEYPYRFGKPLLERYKQLAGEFSGRVEAALQYLYPEEDEGCRVDGYIWTRTTECPYCGGETPLSPTWVIAPGRGIKVGPHLGAGPNTPGRVCTYDLVAASSATEPTVAGGDGVCVFEDCGRAISGTEIKTLAKSGKMGDQLVAVAYRRRVDKVTKNGSTRSAWERNYRAARDKDDNRQEVDGLLAAKLPEWEAFDIIPNESYPEISNDDRPLNYGMPLWRDQFSNRQLFAHGTSSEVFRAMVDEHDRAGTLDDLTKAAFVYIAFSLDKFRDYNSRMTRWHSKREVIVNTFDRHDFAFKWSYAEMAASHVGRGLEWALAGSKDSLSSIIDLISPDVSLFSDNTTGRIAISNSSGSSLPHIENGSVDAVIIDPPYGANVMYAELSDFFYVWLKRTAGLVVPELFTRRLADKEAEAVANAAHFKGQKGAAKLANRDYQDKMAGIFAECRRVLKDDGIMTVMFTHKDTGAWDALAMSLMDAGFVITASWPVNTEASGSLHIKDKAAANSTIFLVCRPRLEQGGEASYWEEVEPLVAKAVRERIDEFQASGIAGVDLYLASFGPALEAFSRHWPLTRGTPAPQPPAKRGSQGDLLEEFDPYAVRPEDALNAARREVKAWRLAQLADRRASRDMDPATAWVALAWDAFRAPQFAYDEGLRLARAVGLDMTQVVGRLAEKKGSDLKLWDSATRVAKGALGPADGSRGMIDALHHAANTARKQSVEAARDQLEANGLLNDDEFKVALEVMLEVLPPSKTFSGIDADDAVKPAADDFDALEKLRRIVYGEEIGAPKQLSLYEQLDAA</sequence>
<evidence type="ECO:0000313" key="3">
    <source>
        <dbReference type="Proteomes" id="UP000734218"/>
    </source>
</evidence>
<reference evidence="2 3" key="1">
    <citation type="submission" date="2020-03" db="EMBL/GenBank/DDBJ databases">
        <title>Genomic Encyclopedia of Type Strains, Phase IV (KMG-IV): sequencing the most valuable type-strain genomes for metagenomic binning, comparative biology and taxonomic classification.</title>
        <authorList>
            <person name="Goeker M."/>
        </authorList>
    </citation>
    <scope>NUCLEOTIDE SEQUENCE [LARGE SCALE GENOMIC DNA]</scope>
    <source>
        <strain evidence="2 3">DSM 27651</strain>
    </source>
</reference>
<dbReference type="PROSITE" id="PS00092">
    <property type="entry name" value="N6_MTASE"/>
    <property type="match status" value="1"/>
</dbReference>
<keyword evidence="2" id="KW-0808">Transferase</keyword>
<name>A0ABX0XK29_9SPHN</name>
<dbReference type="RefSeq" id="WP_167952881.1">
    <property type="nucleotide sequence ID" value="NZ_JAATJE010000001.1"/>
</dbReference>
<dbReference type="GO" id="GO:0008168">
    <property type="term" value="F:methyltransferase activity"/>
    <property type="evidence" value="ECO:0007669"/>
    <property type="project" value="UniProtKB-KW"/>
</dbReference>
<dbReference type="Proteomes" id="UP000734218">
    <property type="component" value="Unassembled WGS sequence"/>
</dbReference>
<evidence type="ECO:0000313" key="2">
    <source>
        <dbReference type="EMBL" id="NJC33137.1"/>
    </source>
</evidence>
<dbReference type="EMBL" id="JAATJE010000001">
    <property type="protein sequence ID" value="NJC33137.1"/>
    <property type="molecule type" value="Genomic_DNA"/>
</dbReference>
<evidence type="ECO:0000259" key="1">
    <source>
        <dbReference type="Pfam" id="PF06634"/>
    </source>
</evidence>
<keyword evidence="3" id="KW-1185">Reference proteome</keyword>
<proteinExistence type="predicted"/>
<comment type="caution">
    <text evidence="2">The sequence shown here is derived from an EMBL/GenBank/DDBJ whole genome shotgun (WGS) entry which is preliminary data.</text>
</comment>